<reference evidence="7" key="1">
    <citation type="submission" date="2020-11" db="EMBL/GenBank/DDBJ databases">
        <title>Sequencing the genomes of 1000 actinobacteria strains.</title>
        <authorList>
            <person name="Klenk H.-P."/>
        </authorList>
    </citation>
    <scope>NUCLEOTIDE SEQUENCE</scope>
    <source>
        <strain evidence="7">DSM 26152</strain>
    </source>
</reference>
<dbReference type="SMART" id="SM00062">
    <property type="entry name" value="PBPb"/>
    <property type="match status" value="1"/>
</dbReference>
<dbReference type="EMBL" id="JADOTZ010000001">
    <property type="protein sequence ID" value="MBG6084236.1"/>
    <property type="molecule type" value="Genomic_DNA"/>
</dbReference>
<evidence type="ECO:0000313" key="7">
    <source>
        <dbReference type="EMBL" id="MBG6084236.1"/>
    </source>
</evidence>
<dbReference type="AlphaFoldDB" id="A0A931DB88"/>
<dbReference type="PANTHER" id="PTHR35936:SF34">
    <property type="entry name" value="ABC TRANSPORTER EXTRACELLULAR-BINDING PROTEIN YCKB-RELATED"/>
    <property type="match status" value="1"/>
</dbReference>
<protein>
    <submittedName>
        <fullName evidence="7">Cystine transport system substrate-binding protein</fullName>
    </submittedName>
</protein>
<dbReference type="PANTHER" id="PTHR35936">
    <property type="entry name" value="MEMBRANE-BOUND LYTIC MUREIN TRANSGLYCOSYLASE F"/>
    <property type="match status" value="1"/>
</dbReference>
<sequence>MRRHTPTLPIRRALGVAATAAAALTLAACGSTDTETADNSTASAEGVVWEDVASAGVLQVGTEGTYRPFSYHEGGTGEITGYDVEVIKAVGENLGIEIEFNETQWDGMFAGLDAGRFDTIANQVTMTEERQADYLFTDPYTVSTGVVVTRADDDSVSTFADLEGKTTAQSLSSNWRTLAEDSGADVEPVEGWDQSVSLLEQGRVDATINDKLTVLDYLNVKGNENIKIAAETEESSTVGFVFPQGSETTVEKFNEALSELAADGTLTEISEEFFGDDVSQ</sequence>
<dbReference type="SUPFAM" id="SSF53850">
    <property type="entry name" value="Periplasmic binding protein-like II"/>
    <property type="match status" value="1"/>
</dbReference>
<accession>A0A931DB88</accession>
<dbReference type="InterPro" id="IPR018313">
    <property type="entry name" value="SBP_3_CS"/>
</dbReference>
<evidence type="ECO:0000256" key="3">
    <source>
        <dbReference type="ARBA" id="ARBA00022729"/>
    </source>
</evidence>
<dbReference type="Proteomes" id="UP000625033">
    <property type="component" value="Unassembled WGS sequence"/>
</dbReference>
<comment type="caution">
    <text evidence="7">The sequence shown here is derived from an EMBL/GenBank/DDBJ whole genome shotgun (WGS) entry which is preliminary data.</text>
</comment>
<dbReference type="RefSeq" id="WP_196835574.1">
    <property type="nucleotide sequence ID" value="NZ_JADOTZ010000001.1"/>
</dbReference>
<feature type="signal peptide" evidence="5">
    <location>
        <begin position="1"/>
        <end position="27"/>
    </location>
</feature>
<proteinExistence type="inferred from homology"/>
<comment type="similarity">
    <text evidence="2 4">Belongs to the bacterial solute-binding protein 3 family.</text>
</comment>
<dbReference type="Pfam" id="PF00497">
    <property type="entry name" value="SBP_bac_3"/>
    <property type="match status" value="1"/>
</dbReference>
<evidence type="ECO:0000256" key="2">
    <source>
        <dbReference type="ARBA" id="ARBA00010333"/>
    </source>
</evidence>
<organism evidence="7 8">
    <name type="scientific">Zhihengliuella flava</name>
    <dbReference type="NCBI Taxonomy" id="1285193"/>
    <lineage>
        <taxon>Bacteria</taxon>
        <taxon>Bacillati</taxon>
        <taxon>Actinomycetota</taxon>
        <taxon>Actinomycetes</taxon>
        <taxon>Micrococcales</taxon>
        <taxon>Micrococcaceae</taxon>
        <taxon>Zhihengliuella</taxon>
    </lineage>
</organism>
<dbReference type="PROSITE" id="PS01039">
    <property type="entry name" value="SBP_BACTERIAL_3"/>
    <property type="match status" value="1"/>
</dbReference>
<dbReference type="Gene3D" id="3.40.190.10">
    <property type="entry name" value="Periplasmic binding protein-like II"/>
    <property type="match status" value="2"/>
</dbReference>
<evidence type="ECO:0000256" key="1">
    <source>
        <dbReference type="ARBA" id="ARBA00004196"/>
    </source>
</evidence>
<gene>
    <name evidence="7" type="ORF">IW252_001003</name>
</gene>
<feature type="chain" id="PRO_5039005410" evidence="5">
    <location>
        <begin position="28"/>
        <end position="280"/>
    </location>
</feature>
<name>A0A931DB88_9MICC</name>
<evidence type="ECO:0000256" key="4">
    <source>
        <dbReference type="RuleBase" id="RU003744"/>
    </source>
</evidence>
<keyword evidence="8" id="KW-1185">Reference proteome</keyword>
<evidence type="ECO:0000259" key="6">
    <source>
        <dbReference type="SMART" id="SM00062"/>
    </source>
</evidence>
<dbReference type="CDD" id="cd13711">
    <property type="entry name" value="PBP2_Ngo0372_TcyA"/>
    <property type="match status" value="1"/>
</dbReference>
<evidence type="ECO:0000313" key="8">
    <source>
        <dbReference type="Proteomes" id="UP000625033"/>
    </source>
</evidence>
<dbReference type="InterPro" id="IPR001638">
    <property type="entry name" value="Solute-binding_3/MltF_N"/>
</dbReference>
<dbReference type="PROSITE" id="PS51257">
    <property type="entry name" value="PROKAR_LIPOPROTEIN"/>
    <property type="match status" value="1"/>
</dbReference>
<feature type="domain" description="Solute-binding protein family 3/N-terminal" evidence="6">
    <location>
        <begin position="57"/>
        <end position="277"/>
    </location>
</feature>
<evidence type="ECO:0000256" key="5">
    <source>
        <dbReference type="SAM" id="SignalP"/>
    </source>
</evidence>
<comment type="subcellular location">
    <subcellularLocation>
        <location evidence="1">Cell envelope</location>
    </subcellularLocation>
</comment>
<keyword evidence="3 5" id="KW-0732">Signal</keyword>
<dbReference type="GO" id="GO:0030313">
    <property type="term" value="C:cell envelope"/>
    <property type="evidence" value="ECO:0007669"/>
    <property type="project" value="UniProtKB-SubCell"/>
</dbReference>